<dbReference type="GO" id="GO:0061630">
    <property type="term" value="F:ubiquitin protein ligase activity"/>
    <property type="evidence" value="ECO:0007669"/>
    <property type="project" value="UniProtKB-EC"/>
</dbReference>
<evidence type="ECO:0000256" key="5">
    <source>
        <dbReference type="SAM" id="MobiDB-lite"/>
    </source>
</evidence>
<dbReference type="GeneID" id="40386355"/>
<dbReference type="RefSeq" id="XP_029323972.1">
    <property type="nucleotide sequence ID" value="XM_029468112.1"/>
</dbReference>
<dbReference type="PANTHER" id="PTHR22763">
    <property type="entry name" value="RING ZINC FINGER PROTEIN"/>
    <property type="match status" value="1"/>
</dbReference>
<evidence type="ECO:0000313" key="7">
    <source>
        <dbReference type="EMBL" id="AWU78496.1"/>
    </source>
</evidence>
<dbReference type="GO" id="GO:0005789">
    <property type="term" value="C:endoplasmic reticulum membrane"/>
    <property type="evidence" value="ECO:0007669"/>
    <property type="project" value="UniProtKB-SubCell"/>
</dbReference>
<keyword evidence="2 4" id="KW-0863">Zinc-finger</keyword>
<reference evidence="8" key="2">
    <citation type="submission" date="2014-08" db="EMBL/GenBank/DDBJ databases">
        <title>Exploiting Issatchenkia orientalis SD108 for Succinic Acid Production.</title>
        <authorList>
            <person name="Xiao H."/>
            <person name="Shao Z."/>
            <person name="Jiang Y."/>
            <person name="Dole S."/>
            <person name="Zhao H."/>
        </authorList>
    </citation>
    <scope>NUCLEOTIDE SEQUENCE [LARGE SCALE GENOMIC DNA]</scope>
    <source>
        <strain evidence="8">SD108</strain>
    </source>
</reference>
<dbReference type="GO" id="GO:0043161">
    <property type="term" value="P:proteasome-mediated ubiquitin-dependent protein catabolic process"/>
    <property type="evidence" value="ECO:0007669"/>
    <property type="project" value="TreeGrafter"/>
</dbReference>
<dbReference type="Proteomes" id="UP000195871">
    <property type="component" value="Unassembled WGS sequence"/>
</dbReference>
<dbReference type="STRING" id="4909.A0A099P0J9"/>
<organism evidence="8 10">
    <name type="scientific">Pichia kudriavzevii</name>
    <name type="common">Yeast</name>
    <name type="synonym">Issatchenkia orientalis</name>
    <dbReference type="NCBI Taxonomy" id="4909"/>
    <lineage>
        <taxon>Eukaryota</taxon>
        <taxon>Fungi</taxon>
        <taxon>Dikarya</taxon>
        <taxon>Ascomycota</taxon>
        <taxon>Saccharomycotina</taxon>
        <taxon>Pichiomycetes</taxon>
        <taxon>Pichiales</taxon>
        <taxon>Pichiaceae</taxon>
        <taxon>Pichia</taxon>
    </lineage>
</organism>
<dbReference type="InterPro" id="IPR001841">
    <property type="entry name" value="Znf_RING"/>
</dbReference>
<dbReference type="KEGG" id="pkz:C5L36_0E05510"/>
<reference evidence="10" key="1">
    <citation type="journal article" date="2014" name="Microb. Cell Fact.">
        <title>Exploiting Issatchenkia orientalis SD108 for succinic acid production.</title>
        <authorList>
            <person name="Xiao H."/>
            <person name="Shao Z."/>
            <person name="Jiang Y."/>
            <person name="Dole S."/>
            <person name="Zhao H."/>
        </authorList>
    </citation>
    <scope>NUCLEOTIDE SEQUENCE [LARGE SCALE GENOMIC DNA]</scope>
    <source>
        <strain evidence="10">SD108</strain>
    </source>
</reference>
<dbReference type="OrthoDB" id="8062037at2759"/>
<evidence type="ECO:0000256" key="4">
    <source>
        <dbReference type="PROSITE-ProRule" id="PRU00175"/>
    </source>
</evidence>
<dbReference type="GO" id="GO:0008270">
    <property type="term" value="F:zinc ion binding"/>
    <property type="evidence" value="ECO:0007669"/>
    <property type="project" value="UniProtKB-KW"/>
</dbReference>
<evidence type="ECO:0000256" key="3">
    <source>
        <dbReference type="ARBA" id="ARBA00022833"/>
    </source>
</evidence>
<protein>
    <recommendedName>
        <fullName evidence="6">RING-type domain-containing protein</fullName>
    </recommendedName>
</protein>
<feature type="region of interest" description="Disordered" evidence="5">
    <location>
        <begin position="165"/>
        <end position="196"/>
    </location>
</feature>
<evidence type="ECO:0000313" key="9">
    <source>
        <dbReference type="EMBL" id="OUT21715.1"/>
    </source>
</evidence>
<dbReference type="Gene3D" id="3.30.40.10">
    <property type="entry name" value="Zinc/RING finger domain, C3HC4 (zinc finger)"/>
    <property type="match status" value="1"/>
</dbReference>
<dbReference type="eggNOG" id="KOG0800">
    <property type="taxonomic scope" value="Eukaryota"/>
</dbReference>
<dbReference type="VEuPathDB" id="FungiDB:C5L36_0E05510"/>
<keyword evidence="1" id="KW-0479">Metal-binding</keyword>
<accession>A0A099P0J9</accession>
<evidence type="ECO:0000256" key="1">
    <source>
        <dbReference type="ARBA" id="ARBA00022723"/>
    </source>
</evidence>
<gene>
    <name evidence="7" type="ORF">C5L36_0E05510</name>
    <name evidence="9" type="ORF">CAS74_002684</name>
    <name evidence="8" type="ORF">JL09_g3252</name>
</gene>
<dbReference type="EMBL" id="JQFK01000033">
    <property type="protein sequence ID" value="KGK37621.1"/>
    <property type="molecule type" value="Genomic_DNA"/>
</dbReference>
<sequence>MDDMNGLDGLESILESLTGKKRASKSILENLHRLSDVELENIDNTCSICYDQYTKSTDLAPSGIEGYETTDPPIFFPVVETATYVTTADFCDPNADHYAVRLPCNHIFGNSCIREWLKNNVSCPLCRREVEEKRKTYMYKRAITETYVPVDWTCPLGRGEIRLSDPPLTMPVPGIGMSSGQRTGRDPDASGNSTGN</sequence>
<dbReference type="InterPro" id="IPR013083">
    <property type="entry name" value="Znf_RING/FYVE/PHD"/>
</dbReference>
<evidence type="ECO:0000313" key="10">
    <source>
        <dbReference type="Proteomes" id="UP000029867"/>
    </source>
</evidence>
<dbReference type="Proteomes" id="UP000249293">
    <property type="component" value="Chromosome 5"/>
</dbReference>
<dbReference type="AlphaFoldDB" id="A0A099P0J9"/>
<proteinExistence type="predicted"/>
<reference evidence="7 12" key="4">
    <citation type="submission" date="2018-06" db="EMBL/GenBank/DDBJ databases">
        <title>Population genomics shows no distinction between pathogenic Candida krusei and environmental Pichia kudriavzevii: One species, four names.</title>
        <authorList>
            <person name="Douglass A.P."/>
            <person name="Offei B."/>
            <person name="Braun-Galleani S."/>
            <person name="Coughlan A.Y."/>
            <person name="Martos A."/>
            <person name="Ortiz-Merino R.A."/>
            <person name="Byrne K.P."/>
            <person name="Wolfe K.H."/>
        </authorList>
    </citation>
    <scope>NUCLEOTIDE SEQUENCE [LARGE SCALE GENOMIC DNA]</scope>
    <source>
        <strain evidence="7 12">CBS573</strain>
    </source>
</reference>
<dbReference type="GO" id="GO:0036503">
    <property type="term" value="P:ERAD pathway"/>
    <property type="evidence" value="ECO:0007669"/>
    <property type="project" value="TreeGrafter"/>
</dbReference>
<dbReference type="HOGENOM" id="CLU_1390419_0_0_1"/>
<dbReference type="PROSITE" id="PS50089">
    <property type="entry name" value="ZF_RING_2"/>
    <property type="match status" value="1"/>
</dbReference>
<evidence type="ECO:0000313" key="8">
    <source>
        <dbReference type="EMBL" id="KGK37621.1"/>
    </source>
</evidence>
<dbReference type="SUPFAM" id="SSF57850">
    <property type="entry name" value="RING/U-box"/>
    <property type="match status" value="1"/>
</dbReference>
<keyword evidence="12" id="KW-1185">Reference proteome</keyword>
<dbReference type="InterPro" id="IPR050731">
    <property type="entry name" value="HRD1_E3_ubiq-ligases"/>
</dbReference>
<reference evidence="9 11" key="3">
    <citation type="submission" date="2017-05" db="EMBL/GenBank/DDBJ databases">
        <title>The Genome Sequence of Candida krusei Ckrusei653.</title>
        <authorList>
            <person name="Cuomo C."/>
            <person name="Forche A."/>
            <person name="Young S."/>
            <person name="Abouelleil A."/>
            <person name="Cao P."/>
            <person name="Chapman S."/>
            <person name="Cusick C."/>
            <person name="Shea T."/>
            <person name="Nusbaum C."/>
            <person name="Birren B."/>
        </authorList>
    </citation>
    <scope>NUCLEOTIDE SEQUENCE [LARGE SCALE GENOMIC DNA]</scope>
    <source>
        <strain evidence="9 11">Ckrusei653</strain>
    </source>
</reference>
<evidence type="ECO:0000259" key="6">
    <source>
        <dbReference type="PROSITE" id="PS50089"/>
    </source>
</evidence>
<evidence type="ECO:0000256" key="2">
    <source>
        <dbReference type="ARBA" id="ARBA00022771"/>
    </source>
</evidence>
<dbReference type="PANTHER" id="PTHR22763:SF184">
    <property type="entry name" value="E3 UBIQUITIN-PROTEIN LIGASE SYNOVIOLIN"/>
    <property type="match status" value="1"/>
</dbReference>
<keyword evidence="3" id="KW-0862">Zinc</keyword>
<dbReference type="Proteomes" id="UP000029867">
    <property type="component" value="Unassembled WGS sequence"/>
</dbReference>
<dbReference type="SMART" id="SM00184">
    <property type="entry name" value="RING"/>
    <property type="match status" value="1"/>
</dbReference>
<dbReference type="Pfam" id="PF13639">
    <property type="entry name" value="zf-RING_2"/>
    <property type="match status" value="1"/>
</dbReference>
<evidence type="ECO:0000313" key="11">
    <source>
        <dbReference type="Proteomes" id="UP000195871"/>
    </source>
</evidence>
<dbReference type="EMBL" id="NHMM01000004">
    <property type="protein sequence ID" value="OUT21715.1"/>
    <property type="molecule type" value="Genomic_DNA"/>
</dbReference>
<evidence type="ECO:0000313" key="12">
    <source>
        <dbReference type="Proteomes" id="UP000249293"/>
    </source>
</evidence>
<feature type="domain" description="RING-type" evidence="6">
    <location>
        <begin position="46"/>
        <end position="127"/>
    </location>
</feature>
<dbReference type="EMBL" id="CP028777">
    <property type="protein sequence ID" value="AWU78496.1"/>
    <property type="molecule type" value="Genomic_DNA"/>
</dbReference>
<name>A0A099P0J9_PICKU</name>